<evidence type="ECO:0000259" key="3">
    <source>
        <dbReference type="PROSITE" id="PS50977"/>
    </source>
</evidence>
<organism evidence="4 5">
    <name type="scientific">Morganella morganii</name>
    <name type="common">Proteus morganii</name>
    <dbReference type="NCBI Taxonomy" id="582"/>
    <lineage>
        <taxon>Bacteria</taxon>
        <taxon>Pseudomonadati</taxon>
        <taxon>Pseudomonadota</taxon>
        <taxon>Gammaproteobacteria</taxon>
        <taxon>Enterobacterales</taxon>
        <taxon>Morganellaceae</taxon>
        <taxon>Morganella</taxon>
    </lineage>
</organism>
<name>A0A9Q4GQN3_MORMO</name>
<dbReference type="Gene3D" id="1.10.357.10">
    <property type="entry name" value="Tetracycline Repressor, domain 2"/>
    <property type="match status" value="1"/>
</dbReference>
<evidence type="ECO:0000313" key="4">
    <source>
        <dbReference type="EMBL" id="MCY0789086.1"/>
    </source>
</evidence>
<dbReference type="AlphaFoldDB" id="A0A9Q4GQN3"/>
<accession>A0A9Q4GQN3</accession>
<proteinExistence type="predicted"/>
<evidence type="ECO:0000256" key="2">
    <source>
        <dbReference type="PROSITE-ProRule" id="PRU00335"/>
    </source>
</evidence>
<dbReference type="GO" id="GO:0003700">
    <property type="term" value="F:DNA-binding transcription factor activity"/>
    <property type="evidence" value="ECO:0007669"/>
    <property type="project" value="TreeGrafter"/>
</dbReference>
<dbReference type="PANTHER" id="PTHR30055">
    <property type="entry name" value="HTH-TYPE TRANSCRIPTIONAL REGULATOR RUTR"/>
    <property type="match status" value="1"/>
</dbReference>
<dbReference type="Pfam" id="PF00440">
    <property type="entry name" value="TetR_N"/>
    <property type="match status" value="1"/>
</dbReference>
<dbReference type="PROSITE" id="PS50977">
    <property type="entry name" value="HTH_TETR_2"/>
    <property type="match status" value="1"/>
</dbReference>
<comment type="caution">
    <text evidence="4">The sequence shown here is derived from an EMBL/GenBank/DDBJ whole genome shotgun (WGS) entry which is preliminary data.</text>
</comment>
<dbReference type="EMBL" id="JAPNMI010000002">
    <property type="protein sequence ID" value="MCY0789086.1"/>
    <property type="molecule type" value="Genomic_DNA"/>
</dbReference>
<dbReference type="Proteomes" id="UP001076655">
    <property type="component" value="Unassembled WGS sequence"/>
</dbReference>
<dbReference type="RefSeq" id="WP_247709655.1">
    <property type="nucleotide sequence ID" value="NZ_BRRE01000002.1"/>
</dbReference>
<keyword evidence="1 2" id="KW-0238">DNA-binding</keyword>
<dbReference type="SUPFAM" id="SSF46689">
    <property type="entry name" value="Homeodomain-like"/>
    <property type="match status" value="1"/>
</dbReference>
<dbReference type="InterPro" id="IPR001647">
    <property type="entry name" value="HTH_TetR"/>
</dbReference>
<feature type="domain" description="HTH tetR-type" evidence="3">
    <location>
        <begin position="16"/>
        <end position="76"/>
    </location>
</feature>
<sequence>MIINEEADLSGRLQRDERQIQLLNVANAIILAEGTDALTLITLAEKAGVTKPVTYKHFGNRKSLLHALFKYSDDVLTERMNAGMEQPIADLDQAISVFITTYFDVMAEDGEAFNATVAALKAYPEYAGISREVQDFFCQILQRALQRWLPENFRIPEWTSVMIFGATESLCLMMFNDPALKTKISEEAIWLVKTLLADQLKRFSGG</sequence>
<evidence type="ECO:0000313" key="5">
    <source>
        <dbReference type="Proteomes" id="UP001076655"/>
    </source>
</evidence>
<dbReference type="PANTHER" id="PTHR30055:SF223">
    <property type="entry name" value="HTH-TYPE TRANSCRIPTIONAL REGULATOR UIDR"/>
    <property type="match status" value="1"/>
</dbReference>
<evidence type="ECO:0000256" key="1">
    <source>
        <dbReference type="ARBA" id="ARBA00023125"/>
    </source>
</evidence>
<dbReference type="PRINTS" id="PR00455">
    <property type="entry name" value="HTHTETR"/>
</dbReference>
<feature type="DNA-binding region" description="H-T-H motif" evidence="2">
    <location>
        <begin position="39"/>
        <end position="58"/>
    </location>
</feature>
<dbReference type="InterPro" id="IPR009057">
    <property type="entry name" value="Homeodomain-like_sf"/>
</dbReference>
<dbReference type="GO" id="GO:0000976">
    <property type="term" value="F:transcription cis-regulatory region binding"/>
    <property type="evidence" value="ECO:0007669"/>
    <property type="project" value="TreeGrafter"/>
</dbReference>
<protein>
    <submittedName>
        <fullName evidence="4">TetR/AcrR family transcriptional regulator</fullName>
    </submittedName>
</protein>
<dbReference type="InterPro" id="IPR050109">
    <property type="entry name" value="HTH-type_TetR-like_transc_reg"/>
</dbReference>
<reference evidence="4" key="1">
    <citation type="submission" date="2022-08" db="EMBL/GenBank/DDBJ databases">
        <authorList>
            <person name="Dale J.L."/>
        </authorList>
    </citation>
    <scope>NUCLEOTIDE SEQUENCE</scope>
    <source>
        <strain evidence="4">2022EL-00758</strain>
    </source>
</reference>
<gene>
    <name evidence="4" type="ORF">N0392_05195</name>
</gene>